<gene>
    <name evidence="5" type="ORF">GCM10010405_41020</name>
</gene>
<evidence type="ECO:0000256" key="4">
    <source>
        <dbReference type="ARBA" id="ARBA00022840"/>
    </source>
</evidence>
<dbReference type="InterPro" id="IPR043129">
    <property type="entry name" value="ATPase_NBD"/>
</dbReference>
<evidence type="ECO:0000313" key="6">
    <source>
        <dbReference type="Proteomes" id="UP001501638"/>
    </source>
</evidence>
<comment type="caution">
    <text evidence="5">The sequence shown here is derived from an EMBL/GenBank/DDBJ whole genome shotgun (WGS) entry which is preliminary data.</text>
</comment>
<keyword evidence="3" id="KW-0547">Nucleotide-binding</keyword>
<dbReference type="EMBL" id="BAAASZ010000027">
    <property type="protein sequence ID" value="GAA2453002.1"/>
    <property type="molecule type" value="Genomic_DNA"/>
</dbReference>
<dbReference type="Gene3D" id="3.30.420.40">
    <property type="match status" value="1"/>
</dbReference>
<keyword evidence="6" id="KW-1185">Reference proteome</keyword>
<proteinExistence type="predicted"/>
<evidence type="ECO:0000313" key="5">
    <source>
        <dbReference type="EMBL" id="GAA2453002.1"/>
    </source>
</evidence>
<evidence type="ECO:0000256" key="1">
    <source>
        <dbReference type="ARBA" id="ARBA00004496"/>
    </source>
</evidence>
<dbReference type="RefSeq" id="WP_344325470.1">
    <property type="nucleotide sequence ID" value="NZ_BAAASZ010000027.1"/>
</dbReference>
<dbReference type="Proteomes" id="UP001501638">
    <property type="component" value="Unassembled WGS sequence"/>
</dbReference>
<accession>A0ABN3KCI0</accession>
<reference evidence="5 6" key="1">
    <citation type="journal article" date="2019" name="Int. J. Syst. Evol. Microbiol.">
        <title>The Global Catalogue of Microorganisms (GCM) 10K type strain sequencing project: providing services to taxonomists for standard genome sequencing and annotation.</title>
        <authorList>
            <consortium name="The Broad Institute Genomics Platform"/>
            <consortium name="The Broad Institute Genome Sequencing Center for Infectious Disease"/>
            <person name="Wu L."/>
            <person name="Ma J."/>
        </authorList>
    </citation>
    <scope>NUCLEOTIDE SEQUENCE [LARGE SCALE GENOMIC DNA]</scope>
    <source>
        <strain evidence="5 6">JCM 6305</strain>
    </source>
</reference>
<dbReference type="PANTHER" id="PTHR42749:SF1">
    <property type="entry name" value="CELL SHAPE-DETERMINING PROTEIN MREB"/>
    <property type="match status" value="1"/>
</dbReference>
<comment type="subcellular location">
    <subcellularLocation>
        <location evidence="1">Cytoplasm</location>
    </subcellularLocation>
</comment>
<dbReference type="SUPFAM" id="SSF53067">
    <property type="entry name" value="Actin-like ATPase domain"/>
    <property type="match status" value="1"/>
</dbReference>
<organism evidence="5 6">
    <name type="scientific">Streptomyces macrosporus</name>
    <dbReference type="NCBI Taxonomy" id="44032"/>
    <lineage>
        <taxon>Bacteria</taxon>
        <taxon>Bacillati</taxon>
        <taxon>Actinomycetota</taxon>
        <taxon>Actinomycetes</taxon>
        <taxon>Kitasatosporales</taxon>
        <taxon>Streptomycetaceae</taxon>
        <taxon>Streptomyces</taxon>
    </lineage>
</organism>
<sequence>MTPPSPLPPLRDRAWPVRRSSPGLAVDLGSARTRVWQPGRGLIVDTPTVTSPGPYGTHPVQRGSVVDVEGVARLLDRLSVHHPHHLGRRPVVVLATPVLCDDDHRAAALAALEGLRPRTVLTIDSVRAVALGASADLTEPLLVVDVGAHLTEIALLVDGAVATAHRTPLGTADLGAITTAAALAGSVVETVTDMLRGDPTPWTLDALGRGVLLSGGGALRPEIVYLLARRLRVPVRPAPAPHTAAVRGAAAALGAVCRHPALVPCHDAPR</sequence>
<dbReference type="Pfam" id="PF06723">
    <property type="entry name" value="MreB_Mbl"/>
    <property type="match status" value="2"/>
</dbReference>
<evidence type="ECO:0000256" key="2">
    <source>
        <dbReference type="ARBA" id="ARBA00022490"/>
    </source>
</evidence>
<evidence type="ECO:0000256" key="3">
    <source>
        <dbReference type="ARBA" id="ARBA00022741"/>
    </source>
</evidence>
<dbReference type="PANTHER" id="PTHR42749">
    <property type="entry name" value="CELL SHAPE-DETERMINING PROTEIN MREB"/>
    <property type="match status" value="1"/>
</dbReference>
<keyword evidence="4" id="KW-0067">ATP-binding</keyword>
<protein>
    <submittedName>
        <fullName evidence="5">Rod shape-determining protein</fullName>
    </submittedName>
</protein>
<dbReference type="InterPro" id="IPR056546">
    <property type="entry name" value="MreB_MamK-like"/>
</dbReference>
<name>A0ABN3KCI0_9ACTN</name>
<keyword evidence="2" id="KW-0963">Cytoplasm</keyword>